<dbReference type="Pfam" id="PF13386">
    <property type="entry name" value="DsbD_2"/>
    <property type="match status" value="1"/>
</dbReference>
<dbReference type="InterPro" id="IPR039447">
    <property type="entry name" value="UreH-like_TM_dom"/>
</dbReference>
<evidence type="ECO:0000313" key="4">
    <source>
        <dbReference type="EMBL" id="SPC12736.1"/>
    </source>
</evidence>
<dbReference type="GeneID" id="303492245"/>
<sequence length="254" mass="25551">MSDLWLIFLAGTAGSMHCVGMCGGFACGLGPASGGSLATLLRHLAYSLGRIGSYAFLGTLAGYLGMLLVGHAGDSGAGSAAGMVQRGLAILSGGLMLLIGLNLAWRLGRGGHALGGAGAQWLAQSLRTLLRQPGLGAPLAFGVLNGFLPCPLVYAFAAQAAASGTALHGLQIMVAFGLGTLPAMLAMGGLGLWWRARRGPAAVPAQPVVASFLPAPAARLNWRMQGVRAAGAFIAVLGLITLARGIVPIGAHLH</sequence>
<evidence type="ECO:0000313" key="3">
    <source>
        <dbReference type="EMBL" id="QRQ92819.1"/>
    </source>
</evidence>
<dbReference type="RefSeq" id="WP_084254496.1">
    <property type="nucleotide sequence ID" value="NZ_CP069810.1"/>
</dbReference>
<dbReference type="PANTHER" id="PTHR42208:SF1">
    <property type="entry name" value="HEAVY METAL TRANSPORTER"/>
    <property type="match status" value="1"/>
</dbReference>
<keyword evidence="5" id="KW-1185">Reference proteome</keyword>
<keyword evidence="1" id="KW-0472">Membrane</keyword>
<dbReference type="EMBL" id="CP069812">
    <property type="protein sequence ID" value="QRQ92819.1"/>
    <property type="molecule type" value="Genomic_DNA"/>
</dbReference>
<evidence type="ECO:0000259" key="2">
    <source>
        <dbReference type="Pfam" id="PF13386"/>
    </source>
</evidence>
<feature type="transmembrane region" description="Helical" evidence="1">
    <location>
        <begin position="84"/>
        <end position="105"/>
    </location>
</feature>
<dbReference type="OrthoDB" id="9798690at2"/>
<keyword evidence="1" id="KW-1133">Transmembrane helix</keyword>
<feature type="domain" description="Urease accessory protein UreH-like transmembrane" evidence="2">
    <location>
        <begin position="7"/>
        <end position="198"/>
    </location>
</feature>
<reference evidence="4" key="1">
    <citation type="submission" date="2018-01" db="EMBL/GenBank/DDBJ databases">
        <authorList>
            <person name="Clerissi C."/>
        </authorList>
    </citation>
    <scope>NUCLEOTIDE SEQUENCE</scope>
    <source>
        <strain evidence="4">Cupriavidus oxalaticus LMG 2235</strain>
    </source>
</reference>
<protein>
    <submittedName>
        <fullName evidence="3">Sulfite exporter TauE/SafE family protein</fullName>
    </submittedName>
</protein>
<accession>A0A375G3X5</accession>
<reference evidence="3 5" key="2">
    <citation type="submission" date="2021-02" db="EMBL/GenBank/DDBJ databases">
        <title>Complete Genome Sequence of Cupriavidus oxalaticus Strain Ox1, a Soil Oxalate-Degrading Species.</title>
        <authorList>
            <person name="Palmieri F."/>
            <person name="Udriet P."/>
            <person name="Deuasquier M."/>
            <person name="Beaudoing E."/>
            <person name="Johnson S.L."/>
            <person name="Davenport K.W."/>
            <person name="Chain P.S."/>
            <person name="Bindschedler S."/>
            <person name="Junier P."/>
        </authorList>
    </citation>
    <scope>NUCLEOTIDE SEQUENCE [LARGE SCALE GENOMIC DNA]</scope>
    <source>
        <strain evidence="3 5">Ox1</strain>
    </source>
</reference>
<gene>
    <name evidence="4" type="ORF">CO2235_150391</name>
    <name evidence="3" type="ORF">JTE92_22070</name>
</gene>
<dbReference type="PANTHER" id="PTHR42208">
    <property type="entry name" value="HEAVY METAL TRANSPORTER-RELATED"/>
    <property type="match status" value="1"/>
</dbReference>
<feature type="transmembrane region" description="Helical" evidence="1">
    <location>
        <begin position="169"/>
        <end position="194"/>
    </location>
</feature>
<dbReference type="Proteomes" id="UP000623307">
    <property type="component" value="Chromosome 2"/>
</dbReference>
<keyword evidence="1" id="KW-0812">Transmembrane</keyword>
<dbReference type="EMBL" id="OGUS01000115">
    <property type="protein sequence ID" value="SPC12736.1"/>
    <property type="molecule type" value="Genomic_DNA"/>
</dbReference>
<feature type="transmembrane region" description="Helical" evidence="1">
    <location>
        <begin position="135"/>
        <end position="157"/>
    </location>
</feature>
<dbReference type="AlphaFoldDB" id="A0A375G3X5"/>
<proteinExistence type="predicted"/>
<feature type="transmembrane region" description="Helical" evidence="1">
    <location>
        <begin position="51"/>
        <end position="72"/>
    </location>
</feature>
<organism evidence="4">
    <name type="scientific">Cupriavidus oxalaticus</name>
    <dbReference type="NCBI Taxonomy" id="96344"/>
    <lineage>
        <taxon>Bacteria</taxon>
        <taxon>Pseudomonadati</taxon>
        <taxon>Pseudomonadota</taxon>
        <taxon>Betaproteobacteria</taxon>
        <taxon>Burkholderiales</taxon>
        <taxon>Burkholderiaceae</taxon>
        <taxon>Cupriavidus</taxon>
    </lineage>
</organism>
<feature type="transmembrane region" description="Helical" evidence="1">
    <location>
        <begin position="6"/>
        <end position="30"/>
    </location>
</feature>
<name>A0A375G3X5_9BURK</name>
<dbReference type="Proteomes" id="UP000256862">
    <property type="component" value="Chromosome CO2235"/>
</dbReference>
<evidence type="ECO:0000313" key="5">
    <source>
        <dbReference type="Proteomes" id="UP000623307"/>
    </source>
</evidence>
<feature type="transmembrane region" description="Helical" evidence="1">
    <location>
        <begin position="229"/>
        <end position="251"/>
    </location>
</feature>
<evidence type="ECO:0000256" key="1">
    <source>
        <dbReference type="SAM" id="Phobius"/>
    </source>
</evidence>